<dbReference type="GO" id="GO:0006298">
    <property type="term" value="P:mismatch repair"/>
    <property type="evidence" value="ECO:0007669"/>
    <property type="project" value="InterPro"/>
</dbReference>
<keyword evidence="3" id="KW-0238">DNA-binding</keyword>
<dbReference type="Pfam" id="PF00488">
    <property type="entry name" value="MutS_V"/>
    <property type="match status" value="1"/>
</dbReference>
<sequence>TIKSTASRELQRLRGAIRKMEEQARGRLDELHARARKSGWAQDEPIAWREGRLVIALKASHKRKIRGLIHGHSSSGATAFVEPLEVFDLNNELAALRDDEKAEELRLLAALTDALRPYTDNLARSVEVLYDLDAHLAQARWALNQEAVQPRLTPEGPIELAGARNPVLAEHREVVPLDIRLGEPNRILLISGPNAGGKTVVLLTVGLSVMLAQSGLFIPAKRATLPLFQALYTDLGDRQSLEEDLSTFSGHLTNLQAILSRCNSRRDPFGQ</sequence>
<protein>
    <recommendedName>
        <fullName evidence="4">DNA mismatch repair proteins mutS family domain-containing protein</fullName>
    </recommendedName>
</protein>
<dbReference type="SUPFAM" id="SSF48334">
    <property type="entry name" value="DNA repair protein MutS, domain III"/>
    <property type="match status" value="1"/>
</dbReference>
<feature type="non-terminal residue" evidence="5">
    <location>
        <position position="271"/>
    </location>
</feature>
<dbReference type="GO" id="GO:0005524">
    <property type="term" value="F:ATP binding"/>
    <property type="evidence" value="ECO:0007669"/>
    <property type="project" value="UniProtKB-KW"/>
</dbReference>
<name>X1K2D3_9ZZZZ</name>
<dbReference type="GO" id="GO:0004519">
    <property type="term" value="F:endonuclease activity"/>
    <property type="evidence" value="ECO:0007669"/>
    <property type="project" value="UniProtKB-KW"/>
</dbReference>
<proteinExistence type="predicted"/>
<dbReference type="EMBL" id="BARU01026488">
    <property type="protein sequence ID" value="GAH76238.1"/>
    <property type="molecule type" value="Genomic_DNA"/>
</dbReference>
<accession>X1K2D3</accession>
<dbReference type="SMART" id="SM00534">
    <property type="entry name" value="MUTSac"/>
    <property type="match status" value="1"/>
</dbReference>
<comment type="caution">
    <text evidence="5">The sequence shown here is derived from an EMBL/GenBank/DDBJ whole genome shotgun (WGS) entry which is preliminary data.</text>
</comment>
<evidence type="ECO:0000259" key="4">
    <source>
        <dbReference type="SMART" id="SM00534"/>
    </source>
</evidence>
<dbReference type="PANTHER" id="PTHR48466">
    <property type="entry name" value="OS10G0509000 PROTEIN-RELATED"/>
    <property type="match status" value="1"/>
</dbReference>
<dbReference type="PANTHER" id="PTHR48466:SF2">
    <property type="entry name" value="OS10G0509000 PROTEIN"/>
    <property type="match status" value="1"/>
</dbReference>
<evidence type="ECO:0000256" key="2">
    <source>
        <dbReference type="ARBA" id="ARBA00022840"/>
    </source>
</evidence>
<dbReference type="InterPro" id="IPR000432">
    <property type="entry name" value="DNA_mismatch_repair_MutS_C"/>
</dbReference>
<dbReference type="SUPFAM" id="SSF52540">
    <property type="entry name" value="P-loop containing nucleoside triphosphate hydrolases"/>
    <property type="match status" value="1"/>
</dbReference>
<dbReference type="GO" id="GO:0030983">
    <property type="term" value="F:mismatched DNA binding"/>
    <property type="evidence" value="ECO:0007669"/>
    <property type="project" value="InterPro"/>
</dbReference>
<dbReference type="GO" id="GO:0140664">
    <property type="term" value="F:ATP-dependent DNA damage sensor activity"/>
    <property type="evidence" value="ECO:0007669"/>
    <property type="project" value="InterPro"/>
</dbReference>
<dbReference type="Gene3D" id="3.40.50.300">
    <property type="entry name" value="P-loop containing nucleotide triphosphate hydrolases"/>
    <property type="match status" value="1"/>
</dbReference>
<dbReference type="InterPro" id="IPR027417">
    <property type="entry name" value="P-loop_NTPase"/>
</dbReference>
<dbReference type="InterPro" id="IPR036187">
    <property type="entry name" value="DNA_mismatch_repair_MutS_sf"/>
</dbReference>
<reference evidence="5" key="1">
    <citation type="journal article" date="2014" name="Front. Microbiol.">
        <title>High frequency of phylogenetically diverse reductive dehalogenase-homologous genes in deep subseafloor sedimentary metagenomes.</title>
        <authorList>
            <person name="Kawai M."/>
            <person name="Futagami T."/>
            <person name="Toyoda A."/>
            <person name="Takaki Y."/>
            <person name="Nishi S."/>
            <person name="Hori S."/>
            <person name="Arai W."/>
            <person name="Tsubouchi T."/>
            <person name="Morono Y."/>
            <person name="Uchiyama I."/>
            <person name="Ito T."/>
            <person name="Fujiyama A."/>
            <person name="Inagaki F."/>
            <person name="Takami H."/>
        </authorList>
    </citation>
    <scope>NUCLEOTIDE SEQUENCE</scope>
    <source>
        <strain evidence="5">Expedition CK06-06</strain>
    </source>
</reference>
<keyword evidence="2" id="KW-0067">ATP-binding</keyword>
<evidence type="ECO:0000256" key="3">
    <source>
        <dbReference type="ARBA" id="ARBA00023125"/>
    </source>
</evidence>
<evidence type="ECO:0000256" key="1">
    <source>
        <dbReference type="ARBA" id="ARBA00022741"/>
    </source>
</evidence>
<dbReference type="InterPro" id="IPR045076">
    <property type="entry name" value="MutS"/>
</dbReference>
<keyword evidence="1" id="KW-0547">Nucleotide-binding</keyword>
<gene>
    <name evidence="5" type="ORF">S03H2_42536</name>
</gene>
<feature type="domain" description="DNA mismatch repair proteins mutS family" evidence="4">
    <location>
        <begin position="185"/>
        <end position="271"/>
    </location>
</feature>
<dbReference type="AlphaFoldDB" id="X1K2D3"/>
<evidence type="ECO:0000313" key="5">
    <source>
        <dbReference type="EMBL" id="GAH76238.1"/>
    </source>
</evidence>
<feature type="non-terminal residue" evidence="5">
    <location>
        <position position="1"/>
    </location>
</feature>
<organism evidence="5">
    <name type="scientific">marine sediment metagenome</name>
    <dbReference type="NCBI Taxonomy" id="412755"/>
    <lineage>
        <taxon>unclassified sequences</taxon>
        <taxon>metagenomes</taxon>
        <taxon>ecological metagenomes</taxon>
    </lineage>
</organism>